<organism evidence="1 2">
    <name type="scientific">Methanobrevibacter ruminantium (strain ATCC 35063 / DSM 1093 / JCM 13430 / OCM 146 / M1)</name>
    <name type="common">Methanobacterium ruminantium</name>
    <dbReference type="NCBI Taxonomy" id="634498"/>
    <lineage>
        <taxon>Archaea</taxon>
        <taxon>Methanobacteriati</taxon>
        <taxon>Methanobacteriota</taxon>
        <taxon>Methanomada group</taxon>
        <taxon>Methanobacteria</taxon>
        <taxon>Methanobacteriales</taxon>
        <taxon>Methanobacteriaceae</taxon>
        <taxon>Methanobrevibacter</taxon>
    </lineage>
</organism>
<keyword evidence="2" id="KW-1185">Reference proteome</keyword>
<protein>
    <submittedName>
        <fullName evidence="1">Polysaccharide biosynthesis protein</fullName>
    </submittedName>
</protein>
<evidence type="ECO:0000313" key="2">
    <source>
        <dbReference type="Proteomes" id="UP000008680"/>
    </source>
</evidence>
<dbReference type="PATRIC" id="fig|634498.28.peg.1525"/>
<dbReference type="Proteomes" id="UP000008680">
    <property type="component" value="Chromosome"/>
</dbReference>
<dbReference type="KEGG" id="mru:mru_1523"/>
<proteinExistence type="predicted"/>
<sequence length="37" mass="4264">MIIIPLSIGIFFYARLIIDFIYSNQYSLASTLIQIIV</sequence>
<evidence type="ECO:0000313" key="1">
    <source>
        <dbReference type="EMBL" id="ADC47373.1"/>
    </source>
</evidence>
<name>D3E4B2_METRM</name>
<dbReference type="AlphaFoldDB" id="D3E4B2"/>
<dbReference type="EMBL" id="CP001719">
    <property type="protein sequence ID" value="ADC47373.1"/>
    <property type="molecule type" value="Genomic_DNA"/>
</dbReference>
<dbReference type="STRING" id="634498.mru_1523"/>
<reference evidence="1 2" key="1">
    <citation type="journal article" date="2010" name="PLoS ONE">
        <title>The genome sequence of the rumen methanogen Methanobrevibacter ruminantium reveals new possibilities for controlling ruminant methane emissions.</title>
        <authorList>
            <person name="Leahy S.C."/>
            <person name="Kelly W.J."/>
            <person name="Altermann E."/>
            <person name="Ronimus R.S."/>
            <person name="Yeoman C.J."/>
            <person name="Pacheco D.M."/>
            <person name="Li D."/>
            <person name="Kong Z."/>
            <person name="McTavish S."/>
            <person name="Sang C."/>
            <person name="Lambie S.C."/>
            <person name="Janssen P.H."/>
            <person name="Dey D."/>
            <person name="Attwood G.T."/>
        </authorList>
    </citation>
    <scope>NUCLEOTIDE SEQUENCE [LARGE SCALE GENOMIC DNA]</scope>
    <source>
        <strain evidence="2">ATCC 35063 / DSM 1093 / JCM 13430 / OCM 146 / M1</strain>
    </source>
</reference>
<gene>
    <name evidence="1" type="ordered locus">mru_1523</name>
</gene>
<accession>D3E4B2</accession>
<dbReference type="HOGENOM" id="CLU_3338518_0_0_2"/>